<dbReference type="SUPFAM" id="SSF55729">
    <property type="entry name" value="Acyl-CoA N-acyltransferases (Nat)"/>
    <property type="match status" value="1"/>
</dbReference>
<dbReference type="Gene3D" id="3.40.630.30">
    <property type="match status" value="1"/>
</dbReference>
<evidence type="ECO:0000313" key="2">
    <source>
        <dbReference type="Proteomes" id="UP000830671"/>
    </source>
</evidence>
<organism evidence="1 2">
    <name type="scientific">Colletotrichum lupini</name>
    <dbReference type="NCBI Taxonomy" id="145971"/>
    <lineage>
        <taxon>Eukaryota</taxon>
        <taxon>Fungi</taxon>
        <taxon>Dikarya</taxon>
        <taxon>Ascomycota</taxon>
        <taxon>Pezizomycotina</taxon>
        <taxon>Sordariomycetes</taxon>
        <taxon>Hypocreomycetidae</taxon>
        <taxon>Glomerellales</taxon>
        <taxon>Glomerellaceae</taxon>
        <taxon>Colletotrichum</taxon>
        <taxon>Colletotrichum acutatum species complex</taxon>
    </lineage>
</organism>
<dbReference type="GeneID" id="73347417"/>
<keyword evidence="2" id="KW-1185">Reference proteome</keyword>
<reference evidence="1" key="1">
    <citation type="journal article" date="2021" name="Mol. Plant Microbe Interact.">
        <title>Complete Genome Sequence of the Plant-Pathogenic Fungus Colletotrichum lupini.</title>
        <authorList>
            <person name="Baroncelli R."/>
            <person name="Pensec F."/>
            <person name="Da Lio D."/>
            <person name="Boufleur T."/>
            <person name="Vicente I."/>
            <person name="Sarrocco S."/>
            <person name="Picot A."/>
            <person name="Baraldi E."/>
            <person name="Sukno S."/>
            <person name="Thon M."/>
            <person name="Le Floch G."/>
        </authorList>
    </citation>
    <scope>NUCLEOTIDE SEQUENCE</scope>
    <source>
        <strain evidence="1">IMI 504893</strain>
    </source>
</reference>
<dbReference type="InterPro" id="IPR016181">
    <property type="entry name" value="Acyl_CoA_acyltransferase"/>
</dbReference>
<evidence type="ECO:0000313" key="1">
    <source>
        <dbReference type="EMBL" id="UQC87947.1"/>
    </source>
</evidence>
<protein>
    <submittedName>
        <fullName evidence="1">Acetyltransferase</fullName>
    </submittedName>
</protein>
<name>A0A9Q8T460_9PEZI</name>
<accession>A0A9Q8T460</accession>
<gene>
    <name evidence="1" type="ORF">CLUP02_13468</name>
</gene>
<proteinExistence type="predicted"/>
<sequence>MPLSTLLIRGLKGTTTMNVRDAGLASHDAEFIVEAFDSTLAPLAAMGSGAMWGSQPFSRKDGFVEETLKDVAASERYRTTGEGDALRIFIAEVEVQSPTVTGAITPHDAGQDEPGLRYRAAEDGKRYVSVGAALMRTNWLPGHVKRQFNKEEKIRDELEGKKDSFVYLDVIVTDYRTGRYRKGAGEALIRRAKEYGVEEGMQVLYVDAWAGNEKKLNRFYERQGFVVVDDFAFARTNEPAWLGASTSYVGTVDETPMKVSHTRPVYKLLIRCQIKL</sequence>
<dbReference type="AlphaFoldDB" id="A0A9Q8T460"/>
<dbReference type="KEGG" id="clup:CLUP02_13468"/>
<dbReference type="Proteomes" id="UP000830671">
    <property type="component" value="Chromosome 7"/>
</dbReference>
<dbReference type="RefSeq" id="XP_049149553.1">
    <property type="nucleotide sequence ID" value="XM_049292407.1"/>
</dbReference>
<dbReference type="EMBL" id="CP019479">
    <property type="protein sequence ID" value="UQC87947.1"/>
    <property type="molecule type" value="Genomic_DNA"/>
</dbReference>